<evidence type="ECO:0000259" key="1">
    <source>
        <dbReference type="PROSITE" id="PS50888"/>
    </source>
</evidence>
<dbReference type="OrthoDB" id="10011855at2759"/>
<dbReference type="CTD" id="20213390"/>
<dbReference type="GO" id="GO:0045944">
    <property type="term" value="P:positive regulation of transcription by RNA polymerase II"/>
    <property type="evidence" value="ECO:0000318"/>
    <property type="project" value="GO_Central"/>
</dbReference>
<dbReference type="GO" id="GO:0005634">
    <property type="term" value="C:nucleus"/>
    <property type="evidence" value="ECO:0000318"/>
    <property type="project" value="GO_Central"/>
</dbReference>
<dbReference type="GO" id="GO:0007423">
    <property type="term" value="P:sensory organ development"/>
    <property type="evidence" value="ECO:0000318"/>
    <property type="project" value="GO_Central"/>
</dbReference>
<dbReference type="SMART" id="SM00353">
    <property type="entry name" value="HLH"/>
    <property type="match status" value="1"/>
</dbReference>
<dbReference type="PROSITE" id="PS50888">
    <property type="entry name" value="BHLH"/>
    <property type="match status" value="1"/>
</dbReference>
<dbReference type="Proteomes" id="UP000015101">
    <property type="component" value="Unassembled WGS sequence"/>
</dbReference>
<evidence type="ECO:0000313" key="3">
    <source>
        <dbReference type="EnsemblMetazoa" id="HelroP62728"/>
    </source>
</evidence>
<dbReference type="KEGG" id="hro:HELRODRAFT_62728"/>
<evidence type="ECO:0000313" key="4">
    <source>
        <dbReference type="Proteomes" id="UP000015101"/>
    </source>
</evidence>
<evidence type="ECO:0000313" key="2">
    <source>
        <dbReference type="EMBL" id="ESO12007.1"/>
    </source>
</evidence>
<dbReference type="InParanoid" id="T1FX42"/>
<reference evidence="2 4" key="2">
    <citation type="journal article" date="2013" name="Nature">
        <title>Insights into bilaterian evolution from three spiralian genomes.</title>
        <authorList>
            <person name="Simakov O."/>
            <person name="Marletaz F."/>
            <person name="Cho S.J."/>
            <person name="Edsinger-Gonzales E."/>
            <person name="Havlak P."/>
            <person name="Hellsten U."/>
            <person name="Kuo D.H."/>
            <person name="Larsson T."/>
            <person name="Lv J."/>
            <person name="Arendt D."/>
            <person name="Savage R."/>
            <person name="Osoegawa K."/>
            <person name="de Jong P."/>
            <person name="Grimwood J."/>
            <person name="Chapman J.A."/>
            <person name="Shapiro H."/>
            <person name="Aerts A."/>
            <person name="Otillar R.P."/>
            <person name="Terry A.Y."/>
            <person name="Boore J.L."/>
            <person name="Grigoriev I.V."/>
            <person name="Lindberg D.R."/>
            <person name="Seaver E.C."/>
            <person name="Weisblat D.A."/>
            <person name="Putnam N.H."/>
            <person name="Rokhsar D.S."/>
        </authorList>
    </citation>
    <scope>NUCLEOTIDE SEQUENCE</scope>
</reference>
<dbReference type="OMA" id="LMQANAM"/>
<accession>T1FX42</accession>
<dbReference type="GeneID" id="20213390"/>
<dbReference type="Pfam" id="PF00010">
    <property type="entry name" value="HLH"/>
    <property type="match status" value="1"/>
</dbReference>
<dbReference type="InterPro" id="IPR050359">
    <property type="entry name" value="bHLH_transcription_factors"/>
</dbReference>
<dbReference type="Gene3D" id="4.10.280.10">
    <property type="entry name" value="Helix-loop-helix DNA-binding domain"/>
    <property type="match status" value="1"/>
</dbReference>
<gene>
    <name evidence="3" type="primary">20213390</name>
    <name evidence="2" type="ORF">HELRODRAFT_62728</name>
</gene>
<dbReference type="EMBL" id="AMQM01000026">
    <property type="status" value="NOT_ANNOTATED_CDS"/>
    <property type="molecule type" value="Genomic_DNA"/>
</dbReference>
<dbReference type="EnsemblMetazoa" id="HelroT62728">
    <property type="protein sequence ID" value="HelroP62728"/>
    <property type="gene ID" value="HelroG62728"/>
</dbReference>
<organism evidence="3 4">
    <name type="scientific">Helobdella robusta</name>
    <name type="common">Californian leech</name>
    <dbReference type="NCBI Taxonomy" id="6412"/>
    <lineage>
        <taxon>Eukaryota</taxon>
        <taxon>Metazoa</taxon>
        <taxon>Spiralia</taxon>
        <taxon>Lophotrochozoa</taxon>
        <taxon>Annelida</taxon>
        <taxon>Clitellata</taxon>
        <taxon>Hirudinea</taxon>
        <taxon>Rhynchobdellida</taxon>
        <taxon>Glossiphoniidae</taxon>
        <taxon>Helobdella</taxon>
    </lineage>
</organism>
<keyword evidence="4" id="KW-1185">Reference proteome</keyword>
<dbReference type="eggNOG" id="KOG3898">
    <property type="taxonomic scope" value="Eukaryota"/>
</dbReference>
<protein>
    <recommendedName>
        <fullName evidence="1">BHLH domain-containing protein</fullName>
    </recommendedName>
</protein>
<dbReference type="RefSeq" id="XP_009008727.1">
    <property type="nucleotide sequence ID" value="XM_009010479.1"/>
</dbReference>
<dbReference type="GO" id="GO:0000981">
    <property type="term" value="F:DNA-binding transcription factor activity, RNA polymerase II-specific"/>
    <property type="evidence" value="ECO:0000318"/>
    <property type="project" value="GO_Central"/>
</dbReference>
<dbReference type="GO" id="GO:0070888">
    <property type="term" value="F:E-box binding"/>
    <property type="evidence" value="ECO:0000318"/>
    <property type="project" value="GO_Central"/>
</dbReference>
<dbReference type="SUPFAM" id="SSF47459">
    <property type="entry name" value="HLH, helix-loop-helix DNA-binding domain"/>
    <property type="match status" value="1"/>
</dbReference>
<reference evidence="4" key="1">
    <citation type="submission" date="2012-12" db="EMBL/GenBank/DDBJ databases">
        <authorList>
            <person name="Hellsten U."/>
            <person name="Grimwood J."/>
            <person name="Chapman J.A."/>
            <person name="Shapiro H."/>
            <person name="Aerts A."/>
            <person name="Otillar R.P."/>
            <person name="Terry A.Y."/>
            <person name="Boore J.L."/>
            <person name="Simakov O."/>
            <person name="Marletaz F."/>
            <person name="Cho S.-J."/>
            <person name="Edsinger-Gonzales E."/>
            <person name="Havlak P."/>
            <person name="Kuo D.-H."/>
            <person name="Larsson T."/>
            <person name="Lv J."/>
            <person name="Arendt D."/>
            <person name="Savage R."/>
            <person name="Osoegawa K."/>
            <person name="de Jong P."/>
            <person name="Lindberg D.R."/>
            <person name="Seaver E.C."/>
            <person name="Weisblat D.A."/>
            <person name="Putnam N.H."/>
            <person name="Grigoriev I.V."/>
            <person name="Rokhsar D.S."/>
        </authorList>
    </citation>
    <scope>NUCLEOTIDE SEQUENCE</scope>
</reference>
<dbReference type="PANTHER" id="PTHR19290">
    <property type="entry name" value="BASIC HELIX-LOOP-HELIX PROTEIN NEUROGENIN-RELATED"/>
    <property type="match status" value="1"/>
</dbReference>
<reference evidence="3" key="3">
    <citation type="submission" date="2015-06" db="UniProtKB">
        <authorList>
            <consortium name="EnsemblMetazoa"/>
        </authorList>
    </citation>
    <scope>IDENTIFICATION</scope>
</reference>
<dbReference type="GO" id="GO:0061564">
    <property type="term" value="P:axon development"/>
    <property type="evidence" value="ECO:0000318"/>
    <property type="project" value="GO_Central"/>
</dbReference>
<feature type="domain" description="BHLH" evidence="1">
    <location>
        <begin position="25"/>
        <end position="79"/>
    </location>
</feature>
<dbReference type="GO" id="GO:0046983">
    <property type="term" value="F:protein dimerization activity"/>
    <property type="evidence" value="ECO:0007669"/>
    <property type="project" value="InterPro"/>
</dbReference>
<proteinExistence type="predicted"/>
<dbReference type="AlphaFoldDB" id="T1FX42"/>
<dbReference type="HOGENOM" id="CLU_2375083_0_0_1"/>
<dbReference type="InterPro" id="IPR011598">
    <property type="entry name" value="bHLH_dom"/>
</dbReference>
<dbReference type="EMBL" id="KB095811">
    <property type="protein sequence ID" value="ESO12007.1"/>
    <property type="molecule type" value="Genomic_DNA"/>
</dbReference>
<dbReference type="InterPro" id="IPR036638">
    <property type="entry name" value="HLH_DNA-bd_sf"/>
</dbReference>
<dbReference type="PANTHER" id="PTHR19290:SF164">
    <property type="entry name" value="BHLH DOMAIN-CONTAINING PROTEIN"/>
    <property type="match status" value="1"/>
</dbReference>
<name>T1FX42_HELRO</name>
<sequence>MRQKRFLTNRKQPTNRVINEDQIQDLRLKVNSRERKRMHDLKSALDALREVIPYSRGPSVIKLSKISTLTMARNYIVMLTKSLEEMRKMLPEPLR</sequence>